<dbReference type="EMBL" id="SOCA01000011">
    <property type="protein sequence ID" value="TDU64307.1"/>
    <property type="molecule type" value="Genomic_DNA"/>
</dbReference>
<reference evidence="1 2" key="1">
    <citation type="submission" date="2019-03" db="EMBL/GenBank/DDBJ databases">
        <title>Genomic Encyclopedia of Archaeal and Bacterial Type Strains, Phase II (KMG-II): from individual species to whole genera.</title>
        <authorList>
            <person name="Goeker M."/>
        </authorList>
    </citation>
    <scope>NUCLEOTIDE SEQUENCE [LARGE SCALE GENOMIC DNA]</scope>
    <source>
        <strain evidence="1 2">ATCC 25309</strain>
    </source>
</reference>
<dbReference type="RefSeq" id="WP_133797178.1">
    <property type="nucleotide sequence ID" value="NZ_SOCA01000011.1"/>
</dbReference>
<organism evidence="1 2">
    <name type="scientific">Prosthecobacter fusiformis</name>
    <dbReference type="NCBI Taxonomy" id="48464"/>
    <lineage>
        <taxon>Bacteria</taxon>
        <taxon>Pseudomonadati</taxon>
        <taxon>Verrucomicrobiota</taxon>
        <taxon>Verrucomicrobiia</taxon>
        <taxon>Verrucomicrobiales</taxon>
        <taxon>Verrucomicrobiaceae</taxon>
        <taxon>Prosthecobacter</taxon>
    </lineage>
</organism>
<comment type="caution">
    <text evidence="1">The sequence shown here is derived from an EMBL/GenBank/DDBJ whole genome shotgun (WGS) entry which is preliminary data.</text>
</comment>
<gene>
    <name evidence="1" type="ORF">EI77_04195</name>
</gene>
<protein>
    <submittedName>
        <fullName evidence="1">Uncharacterized protein</fullName>
    </submittedName>
</protein>
<evidence type="ECO:0000313" key="1">
    <source>
        <dbReference type="EMBL" id="TDU64307.1"/>
    </source>
</evidence>
<name>A0A4R7RJH5_9BACT</name>
<evidence type="ECO:0000313" key="2">
    <source>
        <dbReference type="Proteomes" id="UP000295662"/>
    </source>
</evidence>
<sequence>MTHATRRTAGLLLLLYFILAGVWTWRLAPRQTDDREAQQRQTMQERIVPYLAKAPDGTAMPALMGLVGLPQDQLQALADWVSMPPVGQVRHLTVYRGPISTLGPEWGDFLLHAWLAHAQPVDLLEVHLMIAASGDRLSDDARHSALGLLARRALAQGDAPGAVTILGRATELPGATWETLQQLTNACRAARNTAPAMRALHVWIQRHQDSGTHPDLEEARDLELALMLADGLTPEALSQQLSDLAGGSPYSERLLDRAYLVARRAHQGSRLLPILERHLQSFPEHDLPSAKLAFETDIHPDYVRWLTCQAAICDEEQPATIAFAAYLRLAAARSPLALPRLCALATTPALKAEAATALSVALDRPEMQLTVLQLAQTESIAHKVLAERLRAAPRQRDLHFSATLAAAAAQTHGSTAVLWQDYMRRFPEDLAAQRRLIQAHLKEQQPALALRAYAEIPAQALTAEDRAQQEILKQL</sequence>
<dbReference type="Proteomes" id="UP000295662">
    <property type="component" value="Unassembled WGS sequence"/>
</dbReference>
<dbReference type="AlphaFoldDB" id="A0A4R7RJH5"/>
<accession>A0A4R7RJH5</accession>
<proteinExistence type="predicted"/>
<keyword evidence="2" id="KW-1185">Reference proteome</keyword>
<dbReference type="OrthoDB" id="188389at2"/>